<dbReference type="Pfam" id="PF01551">
    <property type="entry name" value="Peptidase_M23"/>
    <property type="match status" value="1"/>
</dbReference>
<dbReference type="Gene3D" id="2.70.70.10">
    <property type="entry name" value="Glucose Permease (Domain IIA)"/>
    <property type="match status" value="1"/>
</dbReference>
<dbReference type="PANTHER" id="PTHR21666">
    <property type="entry name" value="PEPTIDASE-RELATED"/>
    <property type="match status" value="1"/>
</dbReference>
<protein>
    <submittedName>
        <fullName evidence="3">M23 family metallopeptidase</fullName>
        <ecNumber evidence="3">3.4.24.-</ecNumber>
    </submittedName>
</protein>
<feature type="signal peptide" evidence="1">
    <location>
        <begin position="1"/>
        <end position="29"/>
    </location>
</feature>
<sequence length="257" mass="26921">MLGLVGRTRALVVVLAAAALFVASDTSHLDVTPRSTTSPDVAPAVFARSAEVEPLDLDHDIELLSTPGSDLSYLKQIAKGERIREQKVVAIAAAATLERAKREAAAAVAGEYQPWMSGSGGTGSVLPGVGGYTLPARGVFTSGFGARWGAMHAGIDIAGPIGTPIYSVSNGTVIDAGPAAGFGLWVRIRHDDGAVTVYGHLYDFFVSVGERVPAGMQIARMGNRGDSTGPHLHFEVIMDGQHVDPQRWLALHGMRVG</sequence>
<dbReference type="RefSeq" id="WP_395112396.1">
    <property type="nucleotide sequence ID" value="NZ_JBIMSN010000029.1"/>
</dbReference>
<gene>
    <name evidence="3" type="ORF">ACHIPZ_01850</name>
    <name evidence="4" type="ORF">ACHIRB_07950</name>
</gene>
<feature type="chain" id="PRO_5045033514" evidence="1">
    <location>
        <begin position="30"/>
        <end position="257"/>
    </location>
</feature>
<dbReference type="EMBL" id="JBIMSO010000005">
    <property type="protein sequence ID" value="MFH5206978.1"/>
    <property type="molecule type" value="Genomic_DNA"/>
</dbReference>
<dbReference type="PANTHER" id="PTHR21666:SF270">
    <property type="entry name" value="MUREIN HYDROLASE ACTIVATOR ENVC"/>
    <property type="match status" value="1"/>
</dbReference>
<dbReference type="Proteomes" id="UP001609219">
    <property type="component" value="Unassembled WGS sequence"/>
</dbReference>
<dbReference type="EMBL" id="JBIMSN010000029">
    <property type="protein sequence ID" value="MFH5228507.1"/>
    <property type="molecule type" value="Genomic_DNA"/>
</dbReference>
<evidence type="ECO:0000313" key="3">
    <source>
        <dbReference type="EMBL" id="MFH5206978.1"/>
    </source>
</evidence>
<proteinExistence type="predicted"/>
<evidence type="ECO:0000259" key="2">
    <source>
        <dbReference type="Pfam" id="PF01551"/>
    </source>
</evidence>
<evidence type="ECO:0000313" key="5">
    <source>
        <dbReference type="Proteomes" id="UP001609175"/>
    </source>
</evidence>
<accession>A0ABW7JGY6</accession>
<evidence type="ECO:0000256" key="1">
    <source>
        <dbReference type="SAM" id="SignalP"/>
    </source>
</evidence>
<organism evidence="3 5">
    <name type="scientific">Antrihabitans spumae</name>
    <dbReference type="NCBI Taxonomy" id="3373370"/>
    <lineage>
        <taxon>Bacteria</taxon>
        <taxon>Bacillati</taxon>
        <taxon>Actinomycetota</taxon>
        <taxon>Actinomycetes</taxon>
        <taxon>Mycobacteriales</taxon>
        <taxon>Nocardiaceae</taxon>
        <taxon>Antrihabitans</taxon>
    </lineage>
</organism>
<dbReference type="InterPro" id="IPR011055">
    <property type="entry name" value="Dup_hybrid_motif"/>
</dbReference>
<reference evidence="5 6" key="1">
    <citation type="submission" date="2024-10" db="EMBL/GenBank/DDBJ databases">
        <authorList>
            <person name="Riesco R."/>
        </authorList>
    </citation>
    <scope>NUCLEOTIDE SEQUENCE [LARGE SCALE GENOMIC DNA]</scope>
    <source>
        <strain evidence="3 5">NCIMB 15449</strain>
        <strain evidence="4 6">NCIMB 15450</strain>
    </source>
</reference>
<comment type="caution">
    <text evidence="3">The sequence shown here is derived from an EMBL/GenBank/DDBJ whole genome shotgun (WGS) entry which is preliminary data.</text>
</comment>
<dbReference type="GO" id="GO:0016787">
    <property type="term" value="F:hydrolase activity"/>
    <property type="evidence" value="ECO:0007669"/>
    <property type="project" value="UniProtKB-KW"/>
</dbReference>
<dbReference type="InterPro" id="IPR016047">
    <property type="entry name" value="M23ase_b-sheet_dom"/>
</dbReference>
<evidence type="ECO:0000313" key="4">
    <source>
        <dbReference type="EMBL" id="MFH5228507.1"/>
    </source>
</evidence>
<dbReference type="SUPFAM" id="SSF51261">
    <property type="entry name" value="Duplicated hybrid motif"/>
    <property type="match status" value="1"/>
</dbReference>
<evidence type="ECO:0000313" key="6">
    <source>
        <dbReference type="Proteomes" id="UP001609219"/>
    </source>
</evidence>
<dbReference type="Proteomes" id="UP001609175">
    <property type="component" value="Unassembled WGS sequence"/>
</dbReference>
<keyword evidence="1" id="KW-0732">Signal</keyword>
<dbReference type="InterPro" id="IPR050570">
    <property type="entry name" value="Cell_wall_metabolism_enzyme"/>
</dbReference>
<keyword evidence="6" id="KW-1185">Reference proteome</keyword>
<dbReference type="CDD" id="cd12797">
    <property type="entry name" value="M23_peptidase"/>
    <property type="match status" value="1"/>
</dbReference>
<keyword evidence="3" id="KW-0378">Hydrolase</keyword>
<dbReference type="EC" id="3.4.24.-" evidence="3"/>
<feature type="domain" description="M23ase beta-sheet core" evidence="2">
    <location>
        <begin position="151"/>
        <end position="245"/>
    </location>
</feature>
<name>A0ABW7JGY6_9NOCA</name>